<feature type="domain" description="Methyl-accepting transducer" evidence="10">
    <location>
        <begin position="270"/>
        <end position="506"/>
    </location>
</feature>
<dbReference type="PRINTS" id="PR00260">
    <property type="entry name" value="CHEMTRNSDUCR"/>
</dbReference>
<evidence type="ECO:0000256" key="6">
    <source>
        <dbReference type="ARBA" id="ARBA00029447"/>
    </source>
</evidence>
<dbReference type="RefSeq" id="WP_182757017.1">
    <property type="nucleotide sequence ID" value="NZ_JBDPZN010000001.1"/>
</dbReference>
<evidence type="ECO:0000256" key="5">
    <source>
        <dbReference type="ARBA" id="ARBA00023224"/>
    </source>
</evidence>
<dbReference type="Gene3D" id="1.10.287.950">
    <property type="entry name" value="Methyl-accepting chemotaxis protein"/>
    <property type="match status" value="1"/>
</dbReference>
<name>A0ABV0FJ08_9GAMM</name>
<dbReference type="CDD" id="cd11386">
    <property type="entry name" value="MCP_signal"/>
    <property type="match status" value="1"/>
</dbReference>
<dbReference type="InterPro" id="IPR003660">
    <property type="entry name" value="HAMP_dom"/>
</dbReference>
<dbReference type="PROSITE" id="PS50111">
    <property type="entry name" value="CHEMOTAXIS_TRANSDUC_2"/>
    <property type="match status" value="1"/>
</dbReference>
<dbReference type="InterPro" id="IPR024478">
    <property type="entry name" value="HlyB_4HB_MCP"/>
</dbReference>
<keyword evidence="2 9" id="KW-0812">Transmembrane</keyword>
<evidence type="ECO:0000256" key="8">
    <source>
        <dbReference type="SAM" id="Coils"/>
    </source>
</evidence>
<dbReference type="SUPFAM" id="SSF58104">
    <property type="entry name" value="Methyl-accepting chemotaxis protein (MCP) signaling domain"/>
    <property type="match status" value="1"/>
</dbReference>
<dbReference type="PROSITE" id="PS50885">
    <property type="entry name" value="HAMP"/>
    <property type="match status" value="1"/>
</dbReference>
<comment type="caution">
    <text evidence="12">The sequence shown here is derived from an EMBL/GenBank/DDBJ whole genome shotgun (WGS) entry which is preliminary data.</text>
</comment>
<evidence type="ECO:0000256" key="1">
    <source>
        <dbReference type="ARBA" id="ARBA00004141"/>
    </source>
</evidence>
<dbReference type="CDD" id="cd06225">
    <property type="entry name" value="HAMP"/>
    <property type="match status" value="1"/>
</dbReference>
<keyword evidence="13" id="KW-1185">Reference proteome</keyword>
<comment type="similarity">
    <text evidence="6">Belongs to the methyl-accepting chemotaxis (MCP) protein family.</text>
</comment>
<protein>
    <submittedName>
        <fullName evidence="12">Methyl-accepting chemotaxis protein</fullName>
    </submittedName>
</protein>
<evidence type="ECO:0000256" key="9">
    <source>
        <dbReference type="SAM" id="Phobius"/>
    </source>
</evidence>
<sequence>MFSTIRAKFSLIFIIFAVALAIMAITNATQSQNQLDQIHELSRQFNPAISSIINGDRDLYQAHLSEVLLLSSELSAQQRDDQISNWQENADQAKQRVAEFSRLLTLYPDVVSGLNGFDTQYDKWFTASSSVISAVKAGDYSTAKQRYKDVSLSEFSRLRDIYNTAGERADEQVKLIDQNNTQTAKNQLTILFTVSGILIILTIFLAYYGPKVVVDRINDVNDRITDISRGDGDLTRRLIIRQHDEIGELATTFNHFIDHLQQMIIAIDKQSNEVNTSIGQLAGNAATASQISQEQHYSVDSIVTAVNQMSSAVREVAKNALDTASEINNVNDQTVEGKRILSLSIDNIQQLSTSVQNAVVVIQALSTNSSQIASVLDVIRGIAEQTNLLALNAAIEAARAGEQGRGFAVVADEVRTLASRTERSIQDIQNMIEQLQRGVNDAVHTIEAGASLTATTVELSSQTRISLDLILQATAKVTDMSTHTAAATEQQTHVTEEINRNLTELSDKTRHCNDVIAENQQIALKTASVCQSLRSEVARFKVV</sequence>
<feature type="coiled-coil region" evidence="8">
    <location>
        <begin position="76"/>
        <end position="103"/>
    </location>
</feature>
<evidence type="ECO:0000313" key="13">
    <source>
        <dbReference type="Proteomes" id="UP001477278"/>
    </source>
</evidence>
<evidence type="ECO:0000259" key="10">
    <source>
        <dbReference type="PROSITE" id="PS50111"/>
    </source>
</evidence>
<evidence type="ECO:0000259" key="11">
    <source>
        <dbReference type="PROSITE" id="PS50885"/>
    </source>
</evidence>
<dbReference type="SMART" id="SM00304">
    <property type="entry name" value="HAMP"/>
    <property type="match status" value="1"/>
</dbReference>
<feature type="transmembrane region" description="Helical" evidence="9">
    <location>
        <begin position="188"/>
        <end position="208"/>
    </location>
</feature>
<dbReference type="Pfam" id="PF00672">
    <property type="entry name" value="HAMP"/>
    <property type="match status" value="1"/>
</dbReference>
<evidence type="ECO:0000313" key="12">
    <source>
        <dbReference type="EMBL" id="MEO3680810.1"/>
    </source>
</evidence>
<keyword evidence="4 9" id="KW-0472">Membrane</keyword>
<keyword evidence="8" id="KW-0175">Coiled coil</keyword>
<dbReference type="InterPro" id="IPR004089">
    <property type="entry name" value="MCPsignal_dom"/>
</dbReference>
<reference evidence="12 13" key="1">
    <citation type="submission" date="2024-05" db="EMBL/GenBank/DDBJ databases">
        <title>Genome sequencing of Marine Estuary Bacteria, Shewanella vesiculosa and S. baltica, and Pseudomonas syringae.</title>
        <authorList>
            <person name="Gurung A."/>
            <person name="Maclea K.S."/>
        </authorList>
    </citation>
    <scope>NUCLEOTIDE SEQUENCE [LARGE SCALE GENOMIC DNA]</scope>
    <source>
        <strain evidence="12 13">1A</strain>
    </source>
</reference>
<dbReference type="InterPro" id="IPR004090">
    <property type="entry name" value="Chemotax_Me-accpt_rcpt"/>
</dbReference>
<dbReference type="EMBL" id="JBDPZN010000001">
    <property type="protein sequence ID" value="MEO3680810.1"/>
    <property type="molecule type" value="Genomic_DNA"/>
</dbReference>
<accession>A0ABV0FJ08</accession>
<feature type="domain" description="HAMP" evidence="11">
    <location>
        <begin position="211"/>
        <end position="265"/>
    </location>
</feature>
<dbReference type="Proteomes" id="UP001477278">
    <property type="component" value="Unassembled WGS sequence"/>
</dbReference>
<keyword evidence="5 7" id="KW-0807">Transducer</keyword>
<evidence type="ECO:0000256" key="3">
    <source>
        <dbReference type="ARBA" id="ARBA00022989"/>
    </source>
</evidence>
<dbReference type="Pfam" id="PF00015">
    <property type="entry name" value="MCPsignal"/>
    <property type="match status" value="1"/>
</dbReference>
<dbReference type="PANTHER" id="PTHR32089">
    <property type="entry name" value="METHYL-ACCEPTING CHEMOTAXIS PROTEIN MCPB"/>
    <property type="match status" value="1"/>
</dbReference>
<organism evidence="12 13">
    <name type="scientific">Shewanella vesiculosa</name>
    <dbReference type="NCBI Taxonomy" id="518738"/>
    <lineage>
        <taxon>Bacteria</taxon>
        <taxon>Pseudomonadati</taxon>
        <taxon>Pseudomonadota</taxon>
        <taxon>Gammaproteobacteria</taxon>
        <taxon>Alteromonadales</taxon>
        <taxon>Shewanellaceae</taxon>
        <taxon>Shewanella</taxon>
    </lineage>
</organism>
<dbReference type="SMART" id="SM00283">
    <property type="entry name" value="MA"/>
    <property type="match status" value="1"/>
</dbReference>
<evidence type="ECO:0000256" key="7">
    <source>
        <dbReference type="PROSITE-ProRule" id="PRU00284"/>
    </source>
</evidence>
<comment type="subcellular location">
    <subcellularLocation>
        <location evidence="1">Membrane</location>
        <topology evidence="1">Multi-pass membrane protein</topology>
    </subcellularLocation>
</comment>
<evidence type="ECO:0000256" key="2">
    <source>
        <dbReference type="ARBA" id="ARBA00022692"/>
    </source>
</evidence>
<proteinExistence type="inferred from homology"/>
<gene>
    <name evidence="12" type="ORF">ABHN84_00715</name>
</gene>
<dbReference type="PANTHER" id="PTHR32089:SF119">
    <property type="entry name" value="METHYL-ACCEPTING CHEMOTAXIS PROTEIN CTPL"/>
    <property type="match status" value="1"/>
</dbReference>
<evidence type="ECO:0000256" key="4">
    <source>
        <dbReference type="ARBA" id="ARBA00023136"/>
    </source>
</evidence>
<keyword evidence="3 9" id="KW-1133">Transmembrane helix</keyword>
<dbReference type="Pfam" id="PF12729">
    <property type="entry name" value="4HB_MCP_1"/>
    <property type="match status" value="1"/>
</dbReference>